<protein>
    <submittedName>
        <fullName evidence="1">Nuclear transport factor 2 family protein</fullName>
    </submittedName>
</protein>
<dbReference type="EMBL" id="JAAOLE020000001">
    <property type="protein sequence ID" value="NVI43739.1"/>
    <property type="molecule type" value="Genomic_DNA"/>
</dbReference>
<evidence type="ECO:0000313" key="3">
    <source>
        <dbReference type="Proteomes" id="UP001432046"/>
    </source>
</evidence>
<dbReference type="InterPro" id="IPR039437">
    <property type="entry name" value="FrzH/put_lumazine-bd"/>
</dbReference>
<dbReference type="EMBL" id="CP147711">
    <property type="protein sequence ID" value="WXC78279.1"/>
    <property type="molecule type" value="Genomic_DNA"/>
</dbReference>
<accession>A0A974A114</accession>
<keyword evidence="3" id="KW-1185">Reference proteome</keyword>
<reference evidence="2" key="2">
    <citation type="journal article" date="2021" name="Int. J. Syst. Evol. Microbiol.">
        <title>Bradyrhizobium septentrionale sp. nov. (sv. septentrionale) and Bradyrhizobium quebecense sp. nov. (sv. septentrionale) associated with legumes native to Canada possess rearranged symbiosis genes and numerous insertion sequences.</title>
        <authorList>
            <person name="Bromfield E.S.P."/>
            <person name="Cloutier S."/>
        </authorList>
    </citation>
    <scope>NUCLEOTIDE SEQUENCE</scope>
    <source>
        <strain evidence="2">5S5</strain>
    </source>
</reference>
<organism evidence="1">
    <name type="scientific">Bradyrhizobium septentrionale</name>
    <dbReference type="NCBI Taxonomy" id="1404411"/>
    <lineage>
        <taxon>Bacteria</taxon>
        <taxon>Pseudomonadati</taxon>
        <taxon>Pseudomonadota</taxon>
        <taxon>Alphaproteobacteria</taxon>
        <taxon>Hyphomicrobiales</taxon>
        <taxon>Nitrobacteraceae</taxon>
        <taxon>Bradyrhizobium</taxon>
    </lineage>
</organism>
<proteinExistence type="predicted"/>
<dbReference type="AlphaFoldDB" id="A0A974A114"/>
<evidence type="ECO:0000313" key="2">
    <source>
        <dbReference type="EMBL" id="WXC78279.1"/>
    </source>
</evidence>
<dbReference type="Proteomes" id="UP001432046">
    <property type="component" value="Chromosome"/>
</dbReference>
<name>A0A974A114_9BRAD</name>
<reference evidence="1" key="1">
    <citation type="submission" date="2020-06" db="EMBL/GenBank/DDBJ databases">
        <title>Whole Genome Sequence of Bradyrhizobium sp. Strain 1S1.</title>
        <authorList>
            <person name="Bromfield E.S.P."/>
            <person name="Cloutier S."/>
        </authorList>
    </citation>
    <scope>NUCLEOTIDE SEQUENCE [LARGE SCALE GENOMIC DNA]</scope>
    <source>
        <strain evidence="1">1S1</strain>
    </source>
</reference>
<reference evidence="2" key="3">
    <citation type="submission" date="2024-03" db="EMBL/GenBank/DDBJ databases">
        <authorList>
            <person name="Bromfield E.S.P."/>
            <person name="Cloutier S."/>
        </authorList>
    </citation>
    <scope>NUCLEOTIDE SEQUENCE</scope>
    <source>
        <strain evidence="2">5S5</strain>
    </source>
</reference>
<dbReference type="RefSeq" id="WP_166203030.1">
    <property type="nucleotide sequence ID" value="NZ_CP088285.1"/>
</dbReference>
<dbReference type="InterPro" id="IPR032710">
    <property type="entry name" value="NTF2-like_dom_sf"/>
</dbReference>
<sequence>MIAASREPTQLLQQGRDSAAQTIGRSCFTELTQALQRYFDLMYDCDTSRFDQVFRSTVQLHGFRDGQMVTWSASTYMDILDKRQSPKSLNALRADEILLIDFASATQAFVKVRLKISAMVFVDYLTWHCINGQWLITSKGFHLESDPALA</sequence>
<evidence type="ECO:0000313" key="1">
    <source>
        <dbReference type="EMBL" id="NVI43739.1"/>
    </source>
</evidence>
<dbReference type="Gene3D" id="3.10.450.50">
    <property type="match status" value="1"/>
</dbReference>
<dbReference type="SUPFAM" id="SSF54427">
    <property type="entry name" value="NTF2-like"/>
    <property type="match status" value="1"/>
</dbReference>
<gene>
    <name evidence="1" type="ORF">HAP48_012465</name>
    <name evidence="2" type="ORF">WDK88_33525</name>
</gene>
<dbReference type="Pfam" id="PF12893">
    <property type="entry name" value="Lumazine_bd_2"/>
    <property type="match status" value="1"/>
</dbReference>